<keyword evidence="1 2" id="KW-0732">Signal</keyword>
<dbReference type="InterPro" id="IPR039331">
    <property type="entry name" value="PAPs-like"/>
</dbReference>
<evidence type="ECO:0000256" key="2">
    <source>
        <dbReference type="SAM" id="SignalP"/>
    </source>
</evidence>
<dbReference type="Proteomes" id="UP000501802">
    <property type="component" value="Chromosome"/>
</dbReference>
<dbReference type="Pfam" id="PF16656">
    <property type="entry name" value="Pur_ac_phosph_N"/>
    <property type="match status" value="1"/>
</dbReference>
<dbReference type="InterPro" id="IPR029052">
    <property type="entry name" value="Metallo-depent_PP-like"/>
</dbReference>
<evidence type="ECO:0000259" key="4">
    <source>
        <dbReference type="Pfam" id="PF16656"/>
    </source>
</evidence>
<evidence type="ECO:0000313" key="6">
    <source>
        <dbReference type="Proteomes" id="UP000501802"/>
    </source>
</evidence>
<dbReference type="EMBL" id="CP050063">
    <property type="protein sequence ID" value="QIP15329.1"/>
    <property type="molecule type" value="Genomic_DNA"/>
</dbReference>
<dbReference type="PANTHER" id="PTHR22953">
    <property type="entry name" value="ACID PHOSPHATASE RELATED"/>
    <property type="match status" value="1"/>
</dbReference>
<dbReference type="InterPro" id="IPR015914">
    <property type="entry name" value="PAPs_N"/>
</dbReference>
<dbReference type="Pfam" id="PF00149">
    <property type="entry name" value="Metallophos"/>
    <property type="match status" value="1"/>
</dbReference>
<dbReference type="InterPro" id="IPR008963">
    <property type="entry name" value="Purple_acid_Pase-like_N"/>
</dbReference>
<feature type="domain" description="Purple acid phosphatase N-terminal" evidence="4">
    <location>
        <begin position="421"/>
        <end position="487"/>
    </location>
</feature>
<evidence type="ECO:0000256" key="1">
    <source>
        <dbReference type="ARBA" id="ARBA00022729"/>
    </source>
</evidence>
<protein>
    <submittedName>
        <fullName evidence="5">Metallophosphoesterase family protein</fullName>
    </submittedName>
</protein>
<organism evidence="5 6">
    <name type="scientific">Spirosoma aureum</name>
    <dbReference type="NCBI Taxonomy" id="2692134"/>
    <lineage>
        <taxon>Bacteria</taxon>
        <taxon>Pseudomonadati</taxon>
        <taxon>Bacteroidota</taxon>
        <taxon>Cytophagia</taxon>
        <taxon>Cytophagales</taxon>
        <taxon>Cytophagaceae</taxon>
        <taxon>Spirosoma</taxon>
    </lineage>
</organism>
<accession>A0A6G9ASM6</accession>
<feature type="signal peptide" evidence="2">
    <location>
        <begin position="1"/>
        <end position="19"/>
    </location>
</feature>
<reference evidence="5 6" key="1">
    <citation type="submission" date="2020-03" db="EMBL/GenBank/DDBJ databases">
        <authorList>
            <person name="Kim M.K."/>
        </authorList>
    </citation>
    <scope>NUCLEOTIDE SEQUENCE [LARGE SCALE GENOMIC DNA]</scope>
    <source>
        <strain evidence="5 6">BT328</strain>
    </source>
</reference>
<gene>
    <name evidence="5" type="ORF">G8759_23235</name>
</gene>
<feature type="domain" description="Calcineurin-like phosphoesterase" evidence="3">
    <location>
        <begin position="511"/>
        <end position="727"/>
    </location>
</feature>
<feature type="chain" id="PRO_5026120956" evidence="2">
    <location>
        <begin position="20"/>
        <end position="989"/>
    </location>
</feature>
<dbReference type="GO" id="GO:0003993">
    <property type="term" value="F:acid phosphatase activity"/>
    <property type="evidence" value="ECO:0007669"/>
    <property type="project" value="InterPro"/>
</dbReference>
<dbReference type="GO" id="GO:0046872">
    <property type="term" value="F:metal ion binding"/>
    <property type="evidence" value="ECO:0007669"/>
    <property type="project" value="InterPro"/>
</dbReference>
<dbReference type="Gene3D" id="3.60.21.10">
    <property type="match status" value="1"/>
</dbReference>
<keyword evidence="6" id="KW-1185">Reference proteome</keyword>
<evidence type="ECO:0000259" key="3">
    <source>
        <dbReference type="Pfam" id="PF00149"/>
    </source>
</evidence>
<dbReference type="SUPFAM" id="SSF49363">
    <property type="entry name" value="Purple acid phosphatase, N-terminal domain"/>
    <property type="match status" value="1"/>
</dbReference>
<dbReference type="SUPFAM" id="SSF56300">
    <property type="entry name" value="Metallo-dependent phosphatases"/>
    <property type="match status" value="1"/>
</dbReference>
<dbReference type="RefSeq" id="WP_167213253.1">
    <property type="nucleotide sequence ID" value="NZ_CP050063.1"/>
</dbReference>
<name>A0A6G9ASM6_9BACT</name>
<dbReference type="Gene3D" id="2.60.120.260">
    <property type="entry name" value="Galactose-binding domain-like"/>
    <property type="match status" value="2"/>
</dbReference>
<dbReference type="InterPro" id="IPR004843">
    <property type="entry name" value="Calcineurin-like_PHP"/>
</dbReference>
<dbReference type="AlphaFoldDB" id="A0A6G9ASM6"/>
<evidence type="ECO:0000313" key="5">
    <source>
        <dbReference type="EMBL" id="QIP15329.1"/>
    </source>
</evidence>
<dbReference type="KEGG" id="spib:G8759_23235"/>
<sequence length="989" mass="108844">MKTSIVWGLFVLVWQSAIAQTSTTLVASGATWRYSDKGSTPPNQTVGPITYTWKDLGYDDSSPTSWSVGASELGYGDGDESTVVSFGSSSTNKFITTYFRKTVSDAAILTRFRYKIRYERDDGIIIYVNGVEVRRDGMPSGTITNTTSSTLNVEDPPNTFYEFYLPNGTLQSGNNVIAAEIHQIGLTSSDISFDLELIAETNTNTLAATTLPITATTTSNWKYADNGIDRGSTWRALGFDDSYWQQTNIGTVSRGRMGYGESDDPNTSTFDPASNNPFNANPYTNYVSFGTNPTNKFITAYFRKKVNIPNVAANPGYELRFMRDDGIVIFINGTELPRDVNGNNNNMPSGPASFTTPAASSIDAANEKVWSSWQPVSTTLLQNGDNIIAVEVHQIGLTSSDITFNLEMRVQGAVVVTRGPYLQLGTQTAATIRWRTDVATIGRVTYGLSTTSLTGVTSETVSSTEHEIRLTGLTPDTQYFYSIGTTTLVLQYGPDNYFLTAPPGTTKRKIRIATFGDCGNNIVDNNQTKVRDGFLSFRGSTPTDLLMLTGDNSYDGDDSQYQTNFFDPYQATTLLKNSMIFAIPGNHDYNNNVTLAANHNIPYFSIFNLPANAEAGGVASGTEEWYSFDYGPIHFVMLDGYGTRNVNGMDIRFYSDTINHPQSIWLKQDLAATTKKWKIVYLHFPPYSQGSHNSETESDLIAVRQRINPILERFGVDLVMLGHSHVYERSYPIHDQTGPMSDFTNNPSAYRYPEDNSSGRYDGSANSCLYKNTSEKKKQGTVYVVSGSAGALDHNLTWGNHPVMVSTQKLIGGSFFMEVEDNRLDAKFLENKSPSSYSITDQFTIMKDVDLTQSLTITNGQSTTLSASFISDYQWSNPNNGGFTASTRSVVITPTTSATYVVRDSKNCLQDVFKIQVNGSGSMFTLKTGNWNDPTVWSANRVPVSTDVLQIKHLVLIPASFVGYALRIGLDLGIKLQYGANAQLRLATP</sequence>
<dbReference type="PANTHER" id="PTHR22953:SF153">
    <property type="entry name" value="PURPLE ACID PHOSPHATASE"/>
    <property type="match status" value="1"/>
</dbReference>
<proteinExistence type="predicted"/>